<dbReference type="Proteomes" id="UP000054703">
    <property type="component" value="Unassembled WGS sequence"/>
</dbReference>
<dbReference type="PATRIC" id="fig|45074.5.peg.1866"/>
<organism evidence="1 2">
    <name type="scientific">Legionella santicrucis</name>
    <dbReference type="NCBI Taxonomy" id="45074"/>
    <lineage>
        <taxon>Bacteria</taxon>
        <taxon>Pseudomonadati</taxon>
        <taxon>Pseudomonadota</taxon>
        <taxon>Gammaproteobacteria</taxon>
        <taxon>Legionellales</taxon>
        <taxon>Legionellaceae</taxon>
        <taxon>Legionella</taxon>
    </lineage>
</organism>
<dbReference type="AlphaFoldDB" id="A0A0W0Z0V5"/>
<dbReference type="RefSeq" id="WP_058514047.1">
    <property type="nucleotide sequence ID" value="NZ_CAAAIH010000090.1"/>
</dbReference>
<dbReference type="EMBL" id="LNYU01000033">
    <property type="protein sequence ID" value="KTD62772.1"/>
    <property type="molecule type" value="Genomic_DNA"/>
</dbReference>
<evidence type="ECO:0000313" key="2">
    <source>
        <dbReference type="Proteomes" id="UP000054703"/>
    </source>
</evidence>
<comment type="caution">
    <text evidence="1">The sequence shown here is derived from an EMBL/GenBank/DDBJ whole genome shotgun (WGS) entry which is preliminary data.</text>
</comment>
<name>A0A0W0Z0V5_9GAMM</name>
<proteinExistence type="predicted"/>
<keyword evidence="2" id="KW-1185">Reference proteome</keyword>
<gene>
    <name evidence="1" type="ORF">Lsan_1759</name>
</gene>
<evidence type="ECO:0000313" key="1">
    <source>
        <dbReference type="EMBL" id="KTD62772.1"/>
    </source>
</evidence>
<sequence>MLGDKAFNTEKTLEEINFDTTIDFPEHNFTSPENITTFLSDTYRHYPLLSKNILNRFHKRELEKLFSSKEDDDYLSSPFASPLNAA</sequence>
<protein>
    <submittedName>
        <fullName evidence="1">Uncharacterized protein</fullName>
    </submittedName>
</protein>
<reference evidence="1 2" key="1">
    <citation type="submission" date="2015-11" db="EMBL/GenBank/DDBJ databases">
        <title>Genomic analysis of 38 Legionella species identifies large and diverse effector repertoires.</title>
        <authorList>
            <person name="Burstein D."/>
            <person name="Amaro F."/>
            <person name="Zusman T."/>
            <person name="Lifshitz Z."/>
            <person name="Cohen O."/>
            <person name="Gilbert J.A."/>
            <person name="Pupko T."/>
            <person name="Shuman H.A."/>
            <person name="Segal G."/>
        </authorList>
    </citation>
    <scope>NUCLEOTIDE SEQUENCE [LARGE SCALE GENOMIC DNA]</scope>
    <source>
        <strain evidence="1 2">SC-63-C7</strain>
    </source>
</reference>
<accession>A0A0W0Z0V5</accession>